<dbReference type="Pfam" id="PF17921">
    <property type="entry name" value="Integrase_H2C2"/>
    <property type="match status" value="1"/>
</dbReference>
<accession>A0A9Q3CW70</accession>
<organism evidence="2 3">
    <name type="scientific">Austropuccinia psidii MF-1</name>
    <dbReference type="NCBI Taxonomy" id="1389203"/>
    <lineage>
        <taxon>Eukaryota</taxon>
        <taxon>Fungi</taxon>
        <taxon>Dikarya</taxon>
        <taxon>Basidiomycota</taxon>
        <taxon>Pucciniomycotina</taxon>
        <taxon>Pucciniomycetes</taxon>
        <taxon>Pucciniales</taxon>
        <taxon>Sphaerophragmiaceae</taxon>
        <taxon>Austropuccinia</taxon>
    </lineage>
</organism>
<protein>
    <recommendedName>
        <fullName evidence="1">Integrase zinc-binding domain-containing protein</fullName>
    </recommendedName>
</protein>
<dbReference type="InterPro" id="IPR050951">
    <property type="entry name" value="Retrovirus_Pol_polyprotein"/>
</dbReference>
<reference evidence="2" key="1">
    <citation type="submission" date="2021-03" db="EMBL/GenBank/DDBJ databases">
        <title>Draft genome sequence of rust myrtle Austropuccinia psidii MF-1, a brazilian biotype.</title>
        <authorList>
            <person name="Quecine M.C."/>
            <person name="Pachon D.M.R."/>
            <person name="Bonatelli M.L."/>
            <person name="Correr F.H."/>
            <person name="Franceschini L.M."/>
            <person name="Leite T.F."/>
            <person name="Margarido G.R.A."/>
            <person name="Almeida C.A."/>
            <person name="Ferrarezi J.A."/>
            <person name="Labate C.A."/>
        </authorList>
    </citation>
    <scope>NUCLEOTIDE SEQUENCE</scope>
    <source>
        <strain evidence="2">MF-1</strain>
    </source>
</reference>
<proteinExistence type="predicted"/>
<dbReference type="PANTHER" id="PTHR37984">
    <property type="entry name" value="PROTEIN CBG26694"/>
    <property type="match status" value="1"/>
</dbReference>
<evidence type="ECO:0000313" key="3">
    <source>
        <dbReference type="Proteomes" id="UP000765509"/>
    </source>
</evidence>
<dbReference type="AlphaFoldDB" id="A0A9Q3CW70"/>
<name>A0A9Q3CW70_9BASI</name>
<dbReference type="EMBL" id="AVOT02010468">
    <property type="protein sequence ID" value="MBW0490220.1"/>
    <property type="molecule type" value="Genomic_DNA"/>
</dbReference>
<evidence type="ECO:0000259" key="1">
    <source>
        <dbReference type="Pfam" id="PF17921"/>
    </source>
</evidence>
<dbReference type="Proteomes" id="UP000765509">
    <property type="component" value="Unassembled WGS sequence"/>
</dbReference>
<dbReference type="Gene3D" id="1.10.340.70">
    <property type="match status" value="1"/>
</dbReference>
<gene>
    <name evidence="2" type="ORF">O181_029935</name>
</gene>
<comment type="caution">
    <text evidence="2">The sequence shown here is derived from an EMBL/GenBank/DDBJ whole genome shotgun (WGS) entry which is preliminary data.</text>
</comment>
<keyword evidence="3" id="KW-1185">Reference proteome</keyword>
<sequence length="225" mass="26112">MLRWQIAFQEYRGNMTIIYKEGKSHTNADGLSRWPLENVKSNPDYNIEVAAKNSIHLMEIDRRRNFIFSELEPGNGTPISGDTGSEGTETPILGISLSELYNELFNAVDNKFFLKDGLLYNREKNTISLTVIDRDHISLILQKCHDFPYIGEMSEARTKERVARTAWWPKWEQELSEYIKTCGRCQKANRKYGKKYKLLQHIEEPKHSWETINLDWVTGLVPGGK</sequence>
<feature type="domain" description="Integrase zinc-binding" evidence="1">
    <location>
        <begin position="133"/>
        <end position="190"/>
    </location>
</feature>
<dbReference type="InterPro" id="IPR041588">
    <property type="entry name" value="Integrase_H2C2"/>
</dbReference>
<evidence type="ECO:0000313" key="2">
    <source>
        <dbReference type="EMBL" id="MBW0490220.1"/>
    </source>
</evidence>
<dbReference type="PANTHER" id="PTHR37984:SF15">
    <property type="entry name" value="INTEGRASE CATALYTIC DOMAIN-CONTAINING PROTEIN"/>
    <property type="match status" value="1"/>
</dbReference>